<dbReference type="EMBL" id="MPNT01000027">
    <property type="protein sequence ID" value="OJZ69447.1"/>
    <property type="molecule type" value="Genomic_DNA"/>
</dbReference>
<keyword evidence="3" id="KW-1185">Reference proteome</keyword>
<gene>
    <name evidence="2" type="ORF">BRW65_22835</name>
</gene>
<sequence>MTNPEPPQSLKLSDAAKLCGISAETLQLLIADELLPQAVRSARGHSYLPAANVPTWEHCRQLVVRQRDRHLQRAADLIGRVEVELEAVRNDITEAREHPAEPLGVDLLGATSYATYGNTTTTLAATLQQLDLVRMQIVRYHSALQAIVDKDRGYG</sequence>
<dbReference type="OrthoDB" id="4719043at2"/>
<name>A0A1Q4HP65_9MYCO</name>
<evidence type="ECO:0008006" key="4">
    <source>
        <dbReference type="Google" id="ProtNLM"/>
    </source>
</evidence>
<reference evidence="2 3" key="1">
    <citation type="submission" date="2016-11" db="EMBL/GenBank/DDBJ databases">
        <title>Genome sequences of unsequenced Mycobacteria.</title>
        <authorList>
            <person name="Greninger A.L."/>
            <person name="Fang F."/>
            <person name="Jerome K.R."/>
        </authorList>
    </citation>
    <scope>NUCLEOTIDE SEQUENCE [LARGE SCALE GENOMIC DNA]</scope>
    <source>
        <strain evidence="2 3">M11</strain>
    </source>
</reference>
<feature type="coiled-coil region" evidence="1">
    <location>
        <begin position="71"/>
        <end position="98"/>
    </location>
</feature>
<dbReference type="AlphaFoldDB" id="A0A1Q4HP65"/>
<evidence type="ECO:0000313" key="2">
    <source>
        <dbReference type="EMBL" id="OJZ69447.1"/>
    </source>
</evidence>
<dbReference type="STRING" id="53378.BRW65_22835"/>
<dbReference type="RefSeq" id="WP_065498569.1">
    <property type="nucleotide sequence ID" value="NZ_MPNT01000027.1"/>
</dbReference>
<evidence type="ECO:0000256" key="1">
    <source>
        <dbReference type="SAM" id="Coils"/>
    </source>
</evidence>
<accession>A0A1Q4HP65</accession>
<evidence type="ECO:0000313" key="3">
    <source>
        <dbReference type="Proteomes" id="UP000186438"/>
    </source>
</evidence>
<proteinExistence type="predicted"/>
<keyword evidence="1" id="KW-0175">Coiled coil</keyword>
<protein>
    <recommendedName>
        <fullName evidence="4">DNA-binding protein</fullName>
    </recommendedName>
</protein>
<organism evidence="2 3">
    <name type="scientific">Mycobacterium paraffinicum</name>
    <dbReference type="NCBI Taxonomy" id="53378"/>
    <lineage>
        <taxon>Bacteria</taxon>
        <taxon>Bacillati</taxon>
        <taxon>Actinomycetota</taxon>
        <taxon>Actinomycetes</taxon>
        <taxon>Mycobacteriales</taxon>
        <taxon>Mycobacteriaceae</taxon>
        <taxon>Mycobacterium</taxon>
    </lineage>
</organism>
<dbReference type="Proteomes" id="UP000186438">
    <property type="component" value="Unassembled WGS sequence"/>
</dbReference>
<comment type="caution">
    <text evidence="2">The sequence shown here is derived from an EMBL/GenBank/DDBJ whole genome shotgun (WGS) entry which is preliminary data.</text>
</comment>